<evidence type="ECO:0000313" key="5">
    <source>
        <dbReference type="Proteomes" id="UP001303046"/>
    </source>
</evidence>
<feature type="compositionally biased region" description="Acidic residues" evidence="3">
    <location>
        <begin position="487"/>
        <end position="497"/>
    </location>
</feature>
<feature type="region of interest" description="Disordered" evidence="3">
    <location>
        <begin position="483"/>
        <end position="525"/>
    </location>
</feature>
<sequence>MATDDMYELDYDEEPVIEQTTRNSAAQSAGAGDGRITEKIFGIARRPVPQLSQEDIDCLYRELRVTKESHNVRVVFVKGTDDMTRFAVEKIFAEYHPCRVEIVDKSSCLVSFASRADCVRMMIGMTKPLRRFRATRAAEDGELTDSDGEEEEGQIKQEKGDDVALVAHSGFTGPRDLKSSRNISIVAVLSQEDIDCLYRELRVTKESHNVRVVFVKGTDDMTRFAVEKIFAEYHPCRVEIVDKSSCLVSFASRADCVRMMIGMTKPLRRFRATRTAEDGELTDSDGEEEEGQIKQEKGDDVALVAHSGDAPKRIREDVVEVDVDAIDIPHGRWRVVTSHVPERRFMIAKFATNAEITEARKIIAITEDDLSRKRKKEVDDQGFTYTWSTEQKVRPGLNVFDEKGNELEWDYEHDTRFYEDPNVASEKDESKPAEADAGAPQARVVKGRGAKKGSLLFNGIGNTLASDDLDNSALKRRRIAARLTAAEDMEEDESDEDEWRREPSSPTPQPWDRPKGRLANRVTRQ</sequence>
<comment type="caution">
    <text evidence="4">The sequence shown here is derived from an EMBL/GenBank/DDBJ whole genome shotgun (WGS) entry which is preliminary data.</text>
</comment>
<evidence type="ECO:0000313" key="4">
    <source>
        <dbReference type="EMBL" id="KAK6758765.1"/>
    </source>
</evidence>
<proteinExistence type="inferred from homology"/>
<dbReference type="PANTHER" id="PTHR16291">
    <property type="entry name" value="NUCLEAR CAP-BINDING PROTEIN SUBUNIT 3"/>
    <property type="match status" value="1"/>
</dbReference>
<reference evidence="4 5" key="1">
    <citation type="submission" date="2023-08" db="EMBL/GenBank/DDBJ databases">
        <title>A Necator americanus chromosomal reference genome.</title>
        <authorList>
            <person name="Ilik V."/>
            <person name="Petrzelkova K.J."/>
            <person name="Pardy F."/>
            <person name="Fuh T."/>
            <person name="Niatou-Singa F.S."/>
            <person name="Gouil Q."/>
            <person name="Baker L."/>
            <person name="Ritchie M.E."/>
            <person name="Jex A.R."/>
            <person name="Gazzola D."/>
            <person name="Li H."/>
            <person name="Toshio Fujiwara R."/>
            <person name="Zhan B."/>
            <person name="Aroian R.V."/>
            <person name="Pafco B."/>
            <person name="Schwarz E.M."/>
        </authorList>
    </citation>
    <scope>NUCLEOTIDE SEQUENCE [LARGE SCALE GENOMIC DNA]</scope>
    <source>
        <strain evidence="4 5">Aroian</strain>
        <tissue evidence="4">Whole animal</tissue>
    </source>
</reference>
<evidence type="ECO:0000256" key="3">
    <source>
        <dbReference type="SAM" id="MobiDB-lite"/>
    </source>
</evidence>
<feature type="compositionally biased region" description="Basic and acidic residues" evidence="3">
    <location>
        <begin position="422"/>
        <end position="434"/>
    </location>
</feature>
<evidence type="ECO:0000256" key="1">
    <source>
        <dbReference type="ARBA" id="ARBA00006069"/>
    </source>
</evidence>
<feature type="region of interest" description="Disordered" evidence="3">
    <location>
        <begin position="138"/>
        <end position="159"/>
    </location>
</feature>
<dbReference type="Proteomes" id="UP001303046">
    <property type="component" value="Unassembled WGS sequence"/>
</dbReference>
<feature type="region of interest" description="Disordered" evidence="3">
    <location>
        <begin position="422"/>
        <end position="446"/>
    </location>
</feature>
<gene>
    <name evidence="4" type="primary">Necator_chrV.g20953</name>
    <name evidence="4" type="ORF">RB195_016160</name>
</gene>
<feature type="region of interest" description="Disordered" evidence="3">
    <location>
        <begin position="274"/>
        <end position="297"/>
    </location>
</feature>
<dbReference type="InterPro" id="IPR019416">
    <property type="entry name" value="NCBP3"/>
</dbReference>
<keyword evidence="5" id="KW-1185">Reference proteome</keyword>
<organism evidence="4 5">
    <name type="scientific">Necator americanus</name>
    <name type="common">Human hookworm</name>
    <dbReference type="NCBI Taxonomy" id="51031"/>
    <lineage>
        <taxon>Eukaryota</taxon>
        <taxon>Metazoa</taxon>
        <taxon>Ecdysozoa</taxon>
        <taxon>Nematoda</taxon>
        <taxon>Chromadorea</taxon>
        <taxon>Rhabditida</taxon>
        <taxon>Rhabditina</taxon>
        <taxon>Rhabditomorpha</taxon>
        <taxon>Strongyloidea</taxon>
        <taxon>Ancylostomatidae</taxon>
        <taxon>Bunostominae</taxon>
        <taxon>Necator</taxon>
    </lineage>
</organism>
<comment type="similarity">
    <text evidence="1">Belongs to the NCBP3 family.</text>
</comment>
<dbReference type="EMBL" id="JAVFWL010000005">
    <property type="protein sequence ID" value="KAK6758765.1"/>
    <property type="molecule type" value="Genomic_DNA"/>
</dbReference>
<evidence type="ECO:0000256" key="2">
    <source>
        <dbReference type="ARBA" id="ARBA00019876"/>
    </source>
</evidence>
<feature type="compositionally biased region" description="Acidic residues" evidence="3">
    <location>
        <begin position="140"/>
        <end position="152"/>
    </location>
</feature>
<feature type="compositionally biased region" description="Acidic residues" evidence="3">
    <location>
        <begin position="278"/>
        <end position="290"/>
    </location>
</feature>
<dbReference type="PANTHER" id="PTHR16291:SF0">
    <property type="entry name" value="NUCLEAR CAP-BINDING PROTEIN SUBUNIT 3"/>
    <property type="match status" value="1"/>
</dbReference>
<accession>A0ABR1E7V4</accession>
<protein>
    <recommendedName>
        <fullName evidence="2">Nuclear cap-binding protein subunit 3</fullName>
    </recommendedName>
</protein>
<name>A0ABR1E7V4_NECAM</name>